<comment type="caution">
    <text evidence="2">The sequence shown here is derived from an EMBL/GenBank/DDBJ whole genome shotgun (WGS) entry which is preliminary data.</text>
</comment>
<keyword evidence="1" id="KW-1133">Transmembrane helix</keyword>
<feature type="transmembrane region" description="Helical" evidence="1">
    <location>
        <begin position="212"/>
        <end position="233"/>
    </location>
</feature>
<keyword evidence="1" id="KW-0812">Transmembrane</keyword>
<proteinExistence type="predicted"/>
<organism evidence="2 3">
    <name type="scientific">Actinoallomurus acaciae</name>
    <dbReference type="NCBI Taxonomy" id="502577"/>
    <lineage>
        <taxon>Bacteria</taxon>
        <taxon>Bacillati</taxon>
        <taxon>Actinomycetota</taxon>
        <taxon>Actinomycetes</taxon>
        <taxon>Streptosporangiales</taxon>
        <taxon>Thermomonosporaceae</taxon>
        <taxon>Actinoallomurus</taxon>
    </lineage>
</organism>
<evidence type="ECO:0000313" key="2">
    <source>
        <dbReference type="EMBL" id="MFB9836977.1"/>
    </source>
</evidence>
<evidence type="ECO:0000313" key="3">
    <source>
        <dbReference type="Proteomes" id="UP001589627"/>
    </source>
</evidence>
<feature type="transmembrane region" description="Helical" evidence="1">
    <location>
        <begin position="253"/>
        <end position="273"/>
    </location>
</feature>
<feature type="transmembrane region" description="Helical" evidence="1">
    <location>
        <begin position="36"/>
        <end position="58"/>
    </location>
</feature>
<protein>
    <submittedName>
        <fullName evidence="2">ABC transporter permease</fullName>
    </submittedName>
</protein>
<dbReference type="PANTHER" id="PTHR37305:SF1">
    <property type="entry name" value="MEMBRANE PROTEIN"/>
    <property type="match status" value="1"/>
</dbReference>
<dbReference type="RefSeq" id="WP_378209764.1">
    <property type="nucleotide sequence ID" value="NZ_JBHLZP010000330.1"/>
</dbReference>
<feature type="transmembrane region" description="Helical" evidence="1">
    <location>
        <begin position="293"/>
        <end position="315"/>
    </location>
</feature>
<name>A0ABV5YRD9_9ACTN</name>
<feature type="transmembrane region" description="Helical" evidence="1">
    <location>
        <begin position="171"/>
        <end position="200"/>
    </location>
</feature>
<gene>
    <name evidence="2" type="ORF">ACFFNX_32875</name>
</gene>
<evidence type="ECO:0000256" key="1">
    <source>
        <dbReference type="SAM" id="Phobius"/>
    </source>
</evidence>
<dbReference type="EMBL" id="JBHLZP010000330">
    <property type="protein sequence ID" value="MFB9836977.1"/>
    <property type="molecule type" value="Genomic_DNA"/>
</dbReference>
<sequence>MTATVAPPSVEARPAPVLRGYRFELVKLLSQWRIRVLLLACWIAPAGFVAAVSLQSMLPADTVFGRWMHTTGWAGALVVLDFSRSWALPLLTALVAGDVFAAEDRLGTWRHLLVAVRSPRRIFVAKGIASLTVLLLLVAGLAISGIAGGLLAVGDRPLVGMDGHLLTPGAAAGTVLLSWVCVLAPTLAFAAIGLLGSVALGRSTMGLLTPALLAFVLQLAQLLPLPVALQLALPSHAFLAWRGLFTSPAQVGPLIVGLVVSLAWAAVATALAYHLFVRRDFTDLAYDGAGRRALLAGALPLAGLVALAVVVLIGATPAKGSGIERAKVENSLATVYAHLYRMQTRELHRPEVTEAQLRATASCDKGGSRVPDHGPGNDWRCVVSWHLPGTTAVGQAVYQLDVTADGRYVADGDGPKEVNGYFQVRTSTGDAPNPLWQFDGNVDLLASAPKE</sequence>
<dbReference type="PANTHER" id="PTHR37305">
    <property type="entry name" value="INTEGRAL MEMBRANE PROTEIN-RELATED"/>
    <property type="match status" value="1"/>
</dbReference>
<dbReference type="Proteomes" id="UP001589627">
    <property type="component" value="Unassembled WGS sequence"/>
</dbReference>
<reference evidence="2 3" key="1">
    <citation type="submission" date="2024-09" db="EMBL/GenBank/DDBJ databases">
        <authorList>
            <person name="Sun Q."/>
            <person name="Mori K."/>
        </authorList>
    </citation>
    <scope>NUCLEOTIDE SEQUENCE [LARGE SCALE GENOMIC DNA]</scope>
    <source>
        <strain evidence="2 3">TBRC 0563</strain>
    </source>
</reference>
<keyword evidence="1" id="KW-0472">Membrane</keyword>
<keyword evidence="3" id="KW-1185">Reference proteome</keyword>
<accession>A0ABV5YRD9</accession>
<feature type="transmembrane region" description="Helical" evidence="1">
    <location>
        <begin position="123"/>
        <end position="151"/>
    </location>
</feature>